<dbReference type="InterPro" id="IPR036852">
    <property type="entry name" value="Peptidase_S8/S53_dom_sf"/>
</dbReference>
<sequence length="603" mass="62187">MKKTLPALTLLSALLAGCGQGPVPVQAASDPRGGFMALSASTGASECNALYATAPSSVQVDSSMRYGQVGTLILSFADDASKGRAVTWMDSALPVDLGQGLGAFENLPMVALRTLITPELIATLETHLPGLESVYQDAPLHYLLAESVKFIGADTARNTYGVSGKGVGVAVIDSGIDGTHPDLTHVAKNVKLVGPLTDSPAGGYLYLDLPNTDTSSGHGTHVASTIGGSGAASAGSRMRRGVAPGATLVGVGAGDGLSILYALQGFDYVMKPEVRETYNVRVISNSWGSSGEFAPYNPISLAAKRAYDAGIVVAFAAGNEGPGANTLNPYSASPCVISVAAGDKKGYLASFSSRGRVGDALVHPDVTAPGVAISAARALTGAAATTVPDTDNPRYSSISGTSMATPHISGVVALMLEANPKLNLDSVLSIFKKTSRAMYYTQTADNGLDPDQVTVKRRELWEVGFGYVDANAAVREAVRLNPTRFSVQTSTLPGWTGTVATSACAPVANCVTTAQDSHTLNVPGGASVLRVATEWGNPAYDLDLEIYDPAGRLVGSSTQGTSTGEAVSIPNPVTGQWRVVLKGFLNPATTYMGSAEVDQIVRK</sequence>
<evidence type="ECO:0000256" key="8">
    <source>
        <dbReference type="SAM" id="SignalP"/>
    </source>
</evidence>
<evidence type="ECO:0000256" key="7">
    <source>
        <dbReference type="RuleBase" id="RU003355"/>
    </source>
</evidence>
<feature type="active site" description="Charge relay system" evidence="5 6">
    <location>
        <position position="402"/>
    </location>
</feature>
<geneLocation type="plasmid" evidence="10 11">
    <name>P2</name>
</geneLocation>
<name>H8H245_DEIGI</name>
<reference evidence="10 11" key="1">
    <citation type="journal article" date="2012" name="PLoS ONE">
        <title>Genome sequence and transcriptome analysis of the radioresistant bacterium Deinococcus gobiensis: insights into the extreme environmental adaptations.</title>
        <authorList>
            <person name="Yuan M."/>
            <person name="Chen M."/>
            <person name="Zhang W."/>
            <person name="Lu W."/>
            <person name="Wang J."/>
            <person name="Yang M."/>
            <person name="Zhao P."/>
            <person name="Tang R."/>
            <person name="Li X."/>
            <person name="Hao Y."/>
            <person name="Zhou Z."/>
            <person name="Zhan Y."/>
            <person name="Yu H."/>
            <person name="Teng C."/>
            <person name="Yan Y."/>
            <person name="Ping S."/>
            <person name="Wang Y."/>
            <person name="Lin M."/>
        </authorList>
    </citation>
    <scope>NUCLEOTIDE SEQUENCE [LARGE SCALE GENOMIC DNA]</scope>
    <source>
        <strain evidence="11">DSM 21396 / JCM 16679 / CGMCC 1.7299 / I-0</strain>
        <plasmid evidence="10">P2</plasmid>
    </source>
</reference>
<dbReference type="GO" id="GO:0004252">
    <property type="term" value="F:serine-type endopeptidase activity"/>
    <property type="evidence" value="ECO:0007669"/>
    <property type="project" value="UniProtKB-UniRule"/>
</dbReference>
<evidence type="ECO:0000256" key="1">
    <source>
        <dbReference type="ARBA" id="ARBA00011073"/>
    </source>
</evidence>
<gene>
    <name evidence="10" type="primary">aprE</name>
    <name evidence="10" type="ordered locus">DGo_PB0323</name>
</gene>
<dbReference type="Proteomes" id="UP000007575">
    <property type="component" value="Plasmid P2"/>
</dbReference>
<dbReference type="InterPro" id="IPR023828">
    <property type="entry name" value="Peptidase_S8_Ser-AS"/>
</dbReference>
<dbReference type="PROSITE" id="PS51257">
    <property type="entry name" value="PROKAR_LIPOPROTEIN"/>
    <property type="match status" value="1"/>
</dbReference>
<feature type="signal peptide" evidence="8">
    <location>
        <begin position="1"/>
        <end position="27"/>
    </location>
</feature>
<dbReference type="InterPro" id="IPR050131">
    <property type="entry name" value="Peptidase_S8_subtilisin-like"/>
</dbReference>
<dbReference type="PROSITE" id="PS00138">
    <property type="entry name" value="SUBTILASE_SER"/>
    <property type="match status" value="1"/>
</dbReference>
<dbReference type="PROSITE" id="PS00136">
    <property type="entry name" value="SUBTILASE_ASP"/>
    <property type="match status" value="1"/>
</dbReference>
<dbReference type="PRINTS" id="PR00723">
    <property type="entry name" value="SUBTILISIN"/>
</dbReference>
<dbReference type="HOGENOM" id="CLU_011263_15_5_0"/>
<dbReference type="InterPro" id="IPR015500">
    <property type="entry name" value="Peptidase_S8_subtilisin-rel"/>
</dbReference>
<dbReference type="Gene3D" id="2.60.120.380">
    <property type="match status" value="1"/>
</dbReference>
<dbReference type="PROSITE" id="PS00137">
    <property type="entry name" value="SUBTILASE_HIS"/>
    <property type="match status" value="1"/>
</dbReference>
<dbReference type="PANTHER" id="PTHR43806">
    <property type="entry name" value="PEPTIDASE S8"/>
    <property type="match status" value="1"/>
</dbReference>
<evidence type="ECO:0000313" key="11">
    <source>
        <dbReference type="Proteomes" id="UP000007575"/>
    </source>
</evidence>
<feature type="active site" description="Charge relay system" evidence="5 6">
    <location>
        <position position="173"/>
    </location>
</feature>
<keyword evidence="3 6" id="KW-0378">Hydrolase</keyword>
<evidence type="ECO:0000256" key="6">
    <source>
        <dbReference type="PROSITE-ProRule" id="PRU01240"/>
    </source>
</evidence>
<dbReference type="SUPFAM" id="SSF52743">
    <property type="entry name" value="Subtilisin-like"/>
    <property type="match status" value="1"/>
</dbReference>
<keyword evidence="10" id="KW-0614">Plasmid</keyword>
<feature type="chain" id="PRO_5003612157" evidence="8">
    <location>
        <begin position="28"/>
        <end position="603"/>
    </location>
</feature>
<dbReference type="GO" id="GO:0006508">
    <property type="term" value="P:proteolysis"/>
    <property type="evidence" value="ECO:0007669"/>
    <property type="project" value="UniProtKB-KW"/>
</dbReference>
<evidence type="ECO:0000256" key="2">
    <source>
        <dbReference type="ARBA" id="ARBA00022670"/>
    </source>
</evidence>
<keyword evidence="2 6" id="KW-0645">Protease</keyword>
<comment type="similarity">
    <text evidence="1 6 7">Belongs to the peptidase S8 family.</text>
</comment>
<organism evidence="10 11">
    <name type="scientific">Deinococcus gobiensis (strain DSM 21396 / JCM 16679 / CGMCC 1.7299 / I-0)</name>
    <dbReference type="NCBI Taxonomy" id="745776"/>
    <lineage>
        <taxon>Bacteria</taxon>
        <taxon>Thermotogati</taxon>
        <taxon>Deinococcota</taxon>
        <taxon>Deinococci</taxon>
        <taxon>Deinococcales</taxon>
        <taxon>Deinococcaceae</taxon>
        <taxon>Deinococcus</taxon>
    </lineage>
</organism>
<accession>H8H245</accession>
<evidence type="ECO:0000313" key="10">
    <source>
        <dbReference type="EMBL" id="AFD27592.1"/>
    </source>
</evidence>
<dbReference type="Pfam" id="PF00082">
    <property type="entry name" value="Peptidase_S8"/>
    <property type="match status" value="1"/>
</dbReference>
<evidence type="ECO:0000256" key="5">
    <source>
        <dbReference type="PIRSR" id="PIRSR615500-1"/>
    </source>
</evidence>
<keyword evidence="11" id="KW-1185">Reference proteome</keyword>
<dbReference type="OrthoDB" id="9798386at2"/>
<keyword evidence="4 6" id="KW-0720">Serine protease</keyword>
<feature type="domain" description="Peptidase S8/S53" evidence="9">
    <location>
        <begin position="164"/>
        <end position="441"/>
    </location>
</feature>
<proteinExistence type="inferred from homology"/>
<dbReference type="KEGG" id="dgo:DGo_PB0323"/>
<evidence type="ECO:0000256" key="4">
    <source>
        <dbReference type="ARBA" id="ARBA00022825"/>
    </source>
</evidence>
<dbReference type="EMBL" id="CP002193">
    <property type="protein sequence ID" value="AFD27592.1"/>
    <property type="molecule type" value="Genomic_DNA"/>
</dbReference>
<dbReference type="PANTHER" id="PTHR43806:SF11">
    <property type="entry name" value="CEREVISIN-RELATED"/>
    <property type="match status" value="1"/>
</dbReference>
<dbReference type="RefSeq" id="WP_014686686.1">
    <property type="nucleotide sequence ID" value="NC_017791.1"/>
</dbReference>
<keyword evidence="8" id="KW-0732">Signal</keyword>
<dbReference type="InterPro" id="IPR023827">
    <property type="entry name" value="Peptidase_S8_Asp-AS"/>
</dbReference>
<dbReference type="PATRIC" id="fig|745776.4.peg.3655"/>
<dbReference type="AlphaFoldDB" id="H8H245"/>
<dbReference type="Gene3D" id="3.40.50.200">
    <property type="entry name" value="Peptidase S8/S53 domain"/>
    <property type="match status" value="1"/>
</dbReference>
<dbReference type="InterPro" id="IPR000209">
    <property type="entry name" value="Peptidase_S8/S53_dom"/>
</dbReference>
<protein>
    <submittedName>
        <fullName evidence="10">Peptidase S8 and S53, subtilisin, kexin, sedolisin</fullName>
    </submittedName>
</protein>
<dbReference type="InterPro" id="IPR022398">
    <property type="entry name" value="Peptidase_S8_His-AS"/>
</dbReference>
<evidence type="ECO:0000259" key="9">
    <source>
        <dbReference type="Pfam" id="PF00082"/>
    </source>
</evidence>
<evidence type="ECO:0000256" key="3">
    <source>
        <dbReference type="ARBA" id="ARBA00022801"/>
    </source>
</evidence>
<feature type="active site" description="Charge relay system" evidence="5 6">
    <location>
        <position position="218"/>
    </location>
</feature>
<dbReference type="PROSITE" id="PS51892">
    <property type="entry name" value="SUBTILASE"/>
    <property type="match status" value="1"/>
</dbReference>